<reference evidence="1" key="1">
    <citation type="submission" date="2020-09" db="EMBL/GenBank/DDBJ databases">
        <title>A new high-throughput screening method to detect antimicrobial volatiles from metagenomic clone libraries.</title>
        <authorList>
            <person name="Stocker F."/>
            <person name="Obermeier M."/>
            <person name="Resch K."/>
            <person name="Berg G."/>
            <person name="Mueller Bogota C.A."/>
        </authorList>
    </citation>
    <scope>NUCLEOTIDE SEQUENCE</scope>
</reference>
<organism evidence="1">
    <name type="scientific">uncultured organism</name>
    <dbReference type="NCBI Taxonomy" id="155900"/>
    <lineage>
        <taxon>unclassified sequences</taxon>
        <taxon>environmental samples</taxon>
    </lineage>
</organism>
<dbReference type="EMBL" id="MW000467">
    <property type="protein sequence ID" value="QOL00373.1"/>
    <property type="molecule type" value="Genomic_DNA"/>
</dbReference>
<proteinExistence type="predicted"/>
<accession>A0A7L9QBU4</accession>
<sequence>MTTEPDEPVETVTEWRNLKLRADRYGRTGNAGWLPDDGLIDEIAIARVVTGAAPRLTLREAVVAVYELNRRGYDDGQIGARFGLTPDWAHRVRTRHDIPPLPAHLLAQRARKQTPNRYAA</sequence>
<name>A0A7L9QBU4_9ZZZZ</name>
<protein>
    <submittedName>
        <fullName evidence="1">Uncharacterized protein</fullName>
    </submittedName>
</protein>
<dbReference type="AlphaFoldDB" id="A0A7L9QBU4"/>
<evidence type="ECO:0000313" key="1">
    <source>
        <dbReference type="EMBL" id="QOL00373.1"/>
    </source>
</evidence>